<sequence length="542" mass="59434">MIRALVRAGASLKASMTSVYKSPPLVVAAAQQKSRLGIGRGWKLAEEDKMKLARMFMGRNADPSDRSSPMPIPPLSLVQAGSTVSSNPLALHYEGWLLCSSASGSAETRPGTWPWSPLQHAVWAQDYQLVDIFLGYDMVPPAGDILWIYQVMVYSLIASTTTVWCPFRTTDWFDLFSSLRGKSGDSYSQAMGSPTALAWTLALLRECSLGPVPILESSQDDNCYCYSGSGAPSSTHQTCKGVKQEYFTKMARDIWSLGLGADQLLEKVDARRWHPRYGSDPIAIDGHGILDLKMEGILRPETFLLAVSMTKAEDTSSQILTQLLKQSLGFPTCVKATPTSPVLESPDGLLQHYKCCVGRSKNLGRLAGWVEYPHCRDPVQYAICISNSAAVEVMCGAWTVDKAASWKLGHLYVREASVRLDCGVLAILLRNPIIGAACKDHLGDGDGETPVIFLLQNVREICHGVADLSDRLDGTADFPTKIQQLRRWQACLAMVIGTGVDLDRAVDEDGKSARQYVDEYKGYKGPNRFLREVARDVLGSFP</sequence>
<evidence type="ECO:0000313" key="2">
    <source>
        <dbReference type="Proteomes" id="UP001174997"/>
    </source>
</evidence>
<dbReference type="EMBL" id="JAULSY010000201">
    <property type="protein sequence ID" value="KAK0658523.1"/>
    <property type="molecule type" value="Genomic_DNA"/>
</dbReference>
<proteinExistence type="predicted"/>
<name>A0AA40D2W3_9PEZI</name>
<evidence type="ECO:0000313" key="1">
    <source>
        <dbReference type="EMBL" id="KAK0658523.1"/>
    </source>
</evidence>
<organism evidence="1 2">
    <name type="scientific">Cercophora samala</name>
    <dbReference type="NCBI Taxonomy" id="330535"/>
    <lineage>
        <taxon>Eukaryota</taxon>
        <taxon>Fungi</taxon>
        <taxon>Dikarya</taxon>
        <taxon>Ascomycota</taxon>
        <taxon>Pezizomycotina</taxon>
        <taxon>Sordariomycetes</taxon>
        <taxon>Sordariomycetidae</taxon>
        <taxon>Sordariales</taxon>
        <taxon>Lasiosphaeriaceae</taxon>
        <taxon>Cercophora</taxon>
    </lineage>
</organism>
<reference evidence="1" key="1">
    <citation type="submission" date="2023-06" db="EMBL/GenBank/DDBJ databases">
        <title>Genome-scale phylogeny and comparative genomics of the fungal order Sordariales.</title>
        <authorList>
            <consortium name="Lawrence Berkeley National Laboratory"/>
            <person name="Hensen N."/>
            <person name="Bonometti L."/>
            <person name="Westerberg I."/>
            <person name="Brannstrom I.O."/>
            <person name="Guillou S."/>
            <person name="Cros-Aarteil S."/>
            <person name="Calhoun S."/>
            <person name="Haridas S."/>
            <person name="Kuo A."/>
            <person name="Mondo S."/>
            <person name="Pangilinan J."/>
            <person name="Riley R."/>
            <person name="Labutti K."/>
            <person name="Andreopoulos B."/>
            <person name="Lipzen A."/>
            <person name="Chen C."/>
            <person name="Yanf M."/>
            <person name="Daum C."/>
            <person name="Ng V."/>
            <person name="Clum A."/>
            <person name="Steindorff A."/>
            <person name="Ohm R."/>
            <person name="Martin F."/>
            <person name="Silar P."/>
            <person name="Natvig D."/>
            <person name="Lalanne C."/>
            <person name="Gautier V."/>
            <person name="Ament-Velasquez S.L."/>
            <person name="Kruys A."/>
            <person name="Hutchinson M.I."/>
            <person name="Powell A.J."/>
            <person name="Barry K."/>
            <person name="Miller A.N."/>
            <person name="Grigoriev I.V."/>
            <person name="Debuchy R."/>
            <person name="Gladieux P."/>
            <person name="Thoren M.H."/>
            <person name="Johannesson H."/>
        </authorList>
    </citation>
    <scope>NUCLEOTIDE SEQUENCE</scope>
    <source>
        <strain evidence="1">CBS 307.81</strain>
    </source>
</reference>
<keyword evidence="2" id="KW-1185">Reference proteome</keyword>
<comment type="caution">
    <text evidence="1">The sequence shown here is derived from an EMBL/GenBank/DDBJ whole genome shotgun (WGS) entry which is preliminary data.</text>
</comment>
<gene>
    <name evidence="1" type="ORF">QBC41DRAFT_369121</name>
</gene>
<accession>A0AA40D2W3</accession>
<dbReference type="AlphaFoldDB" id="A0AA40D2W3"/>
<protein>
    <submittedName>
        <fullName evidence="1">Uncharacterized protein</fullName>
    </submittedName>
</protein>
<dbReference type="Proteomes" id="UP001174997">
    <property type="component" value="Unassembled WGS sequence"/>
</dbReference>